<evidence type="ECO:0000313" key="2">
    <source>
        <dbReference type="EMBL" id="MCB8883987.1"/>
    </source>
</evidence>
<dbReference type="EMBL" id="JAESVA010000020">
    <property type="protein sequence ID" value="MCB8883987.1"/>
    <property type="molecule type" value="Genomic_DNA"/>
</dbReference>
<gene>
    <name evidence="2" type="ORF">ACELLULO517_27355</name>
</gene>
<evidence type="ECO:0000259" key="1">
    <source>
        <dbReference type="Pfam" id="PF12728"/>
    </source>
</evidence>
<protein>
    <submittedName>
        <fullName evidence="2">Helix-turn-helix domain-containing protein</fullName>
    </submittedName>
</protein>
<evidence type="ECO:0000313" key="3">
    <source>
        <dbReference type="Proteomes" id="UP000721844"/>
    </source>
</evidence>
<organism evidence="2 3">
    <name type="scientific">Acidisoma cellulosilyticum</name>
    <dbReference type="NCBI Taxonomy" id="2802395"/>
    <lineage>
        <taxon>Bacteria</taxon>
        <taxon>Pseudomonadati</taxon>
        <taxon>Pseudomonadota</taxon>
        <taxon>Alphaproteobacteria</taxon>
        <taxon>Acetobacterales</taxon>
        <taxon>Acidocellaceae</taxon>
        <taxon>Acidisoma</taxon>
    </lineage>
</organism>
<accession>A0A963Z702</accession>
<dbReference type="InterPro" id="IPR041657">
    <property type="entry name" value="HTH_17"/>
</dbReference>
<name>A0A963Z702_9PROT</name>
<feature type="domain" description="Helix-turn-helix" evidence="1">
    <location>
        <begin position="10"/>
        <end position="57"/>
    </location>
</feature>
<dbReference type="Pfam" id="PF12728">
    <property type="entry name" value="HTH_17"/>
    <property type="match status" value="1"/>
</dbReference>
<reference evidence="2 3" key="1">
    <citation type="journal article" date="2021" name="Microorganisms">
        <title>Acidisoma silvae sp. nov. and Acidisomacellulosilytica sp. nov., Two Acidophilic Bacteria Isolated from Decaying Wood, Hydrolyzing Cellulose and Producing Poly-3-hydroxybutyrate.</title>
        <authorList>
            <person name="Mieszkin S."/>
            <person name="Pouder E."/>
            <person name="Uroz S."/>
            <person name="Simon-Colin C."/>
            <person name="Alain K."/>
        </authorList>
    </citation>
    <scope>NUCLEOTIDE SEQUENCE [LARGE SCALE GENOMIC DNA]</scope>
    <source>
        <strain evidence="2 3">HW T5.17</strain>
    </source>
</reference>
<dbReference type="Proteomes" id="UP000721844">
    <property type="component" value="Unassembled WGS sequence"/>
</dbReference>
<keyword evidence="3" id="KW-1185">Reference proteome</keyword>
<sequence length="71" mass="7816">MIHTIEPLAYTIPAAIKVSGVARTSLYRLMSEGRLVAVKNGRRTLIRADSLKQYLASLPVADFRSSKKITA</sequence>
<proteinExistence type="predicted"/>
<comment type="caution">
    <text evidence="2">The sequence shown here is derived from an EMBL/GenBank/DDBJ whole genome shotgun (WGS) entry which is preliminary data.</text>
</comment>
<dbReference type="AlphaFoldDB" id="A0A963Z702"/>